<gene>
    <name evidence="1" type="ORF">HPP92_023117</name>
</gene>
<protein>
    <submittedName>
        <fullName evidence="1">Uncharacterized protein</fullName>
    </submittedName>
</protein>
<keyword evidence="2" id="KW-1185">Reference proteome</keyword>
<dbReference type="OrthoDB" id="8954335at2759"/>
<dbReference type="AlphaFoldDB" id="A0A835UE98"/>
<dbReference type="Proteomes" id="UP000636800">
    <property type="component" value="Chromosome 12"/>
</dbReference>
<organism evidence="1 2">
    <name type="scientific">Vanilla planifolia</name>
    <name type="common">Vanilla</name>
    <dbReference type="NCBI Taxonomy" id="51239"/>
    <lineage>
        <taxon>Eukaryota</taxon>
        <taxon>Viridiplantae</taxon>
        <taxon>Streptophyta</taxon>
        <taxon>Embryophyta</taxon>
        <taxon>Tracheophyta</taxon>
        <taxon>Spermatophyta</taxon>
        <taxon>Magnoliopsida</taxon>
        <taxon>Liliopsida</taxon>
        <taxon>Asparagales</taxon>
        <taxon>Orchidaceae</taxon>
        <taxon>Vanilloideae</taxon>
        <taxon>Vanilleae</taxon>
        <taxon>Vanilla</taxon>
    </lineage>
</organism>
<reference evidence="1 2" key="1">
    <citation type="journal article" date="2020" name="Nat. Food">
        <title>A phased Vanilla planifolia genome enables genetic improvement of flavour and production.</title>
        <authorList>
            <person name="Hasing T."/>
            <person name="Tang H."/>
            <person name="Brym M."/>
            <person name="Khazi F."/>
            <person name="Huang T."/>
            <person name="Chambers A.H."/>
        </authorList>
    </citation>
    <scope>NUCLEOTIDE SEQUENCE [LARGE SCALE GENOMIC DNA]</scope>
    <source>
        <tissue evidence="1">Leaf</tissue>
    </source>
</reference>
<comment type="caution">
    <text evidence="1">The sequence shown here is derived from an EMBL/GenBank/DDBJ whole genome shotgun (WGS) entry which is preliminary data.</text>
</comment>
<accession>A0A835UE98</accession>
<sequence length="289" mass="32403">MISLSYICCTFEEVQCLMERIDELWFSPRGSGLEDSDLPPPRPPPSVDLISDDDRSVAADSWSIKSEYGSTLMMISVTLMPLKSFRVAISEPPQTISLTDPTYKFKSVASSDKDEPDVNEDEPSMLGLQSYWEASYAEDLANFHEHGHAGEVWVQVVRVWPNSVGAQVFCNYVKEELVTSISGLDRLTSQGHPYDVYPGVPKLSWEYKKTRWAMVYIGKCCRAMMGVIRLTTTCRDGTDTSDRAGFEHAACEHYATRCSHLSSVTKHRVATITCVLMSISSARYFISYA</sequence>
<evidence type="ECO:0000313" key="2">
    <source>
        <dbReference type="Proteomes" id="UP000636800"/>
    </source>
</evidence>
<proteinExistence type="predicted"/>
<dbReference type="EMBL" id="JADCNL010000012">
    <property type="protein sequence ID" value="KAG0457960.1"/>
    <property type="molecule type" value="Genomic_DNA"/>
</dbReference>
<evidence type="ECO:0000313" key="1">
    <source>
        <dbReference type="EMBL" id="KAG0457960.1"/>
    </source>
</evidence>
<name>A0A835UE98_VANPL</name>